<evidence type="ECO:0000313" key="10">
    <source>
        <dbReference type="Proteomes" id="UP000492820"/>
    </source>
</evidence>
<feature type="transmembrane region" description="Helical" evidence="8">
    <location>
        <begin position="271"/>
        <end position="293"/>
    </location>
</feature>
<evidence type="ECO:0000256" key="8">
    <source>
        <dbReference type="SAM" id="Phobius"/>
    </source>
</evidence>
<comment type="subcellular location">
    <subcellularLocation>
        <location evidence="1">Membrane</location>
        <topology evidence="1">Multi-pass membrane protein</topology>
    </subcellularLocation>
</comment>
<feature type="compositionally biased region" description="Polar residues" evidence="7">
    <location>
        <begin position="9"/>
        <end position="19"/>
    </location>
</feature>
<dbReference type="EMBL" id="LK028579">
    <property type="protein sequence ID" value="CDS19793.1"/>
    <property type="molecule type" value="Genomic_DNA"/>
</dbReference>
<dbReference type="SUPFAM" id="SSF103481">
    <property type="entry name" value="Multidrug resistance efflux transporter EmrE"/>
    <property type="match status" value="1"/>
</dbReference>
<feature type="transmembrane region" description="Helical" evidence="8">
    <location>
        <begin position="31"/>
        <end position="51"/>
    </location>
</feature>
<feature type="transmembrane region" description="Helical" evidence="8">
    <location>
        <begin position="236"/>
        <end position="256"/>
    </location>
</feature>
<dbReference type="WBParaSite" id="EgrG_000513900">
    <property type="protein sequence ID" value="EgrG_000513900"/>
    <property type="gene ID" value="EgrG_000513900"/>
</dbReference>
<name>A0A068WIA7_ECHGR</name>
<dbReference type="OrthoDB" id="408493at2759"/>
<feature type="transmembrane region" description="Helical" evidence="8">
    <location>
        <begin position="204"/>
        <end position="224"/>
    </location>
</feature>
<dbReference type="GO" id="GO:0000139">
    <property type="term" value="C:Golgi membrane"/>
    <property type="evidence" value="ECO:0007669"/>
    <property type="project" value="InterPro"/>
</dbReference>
<keyword evidence="3" id="KW-0813">Transport</keyword>
<sequence length="363" mass="39694">MRASYSVRFPSQKSKSRSMPSLALHPRNLKVIGLVILTLQTTALVLLMRYTRLPSATNPASSLYLTSTAVFCAEVCKVVACFWAVFVQNGNSLRATSTELQRELFSAPLELVKLGVPAGLYTLQNNLLYVALSNLDAATYQITYQLKILTTAVFMVVMLRKRITISQWIALLILVIGVAFVQLAPSANATAKTPKPLPAHQNTLIGLTAVILASLSSGFAGVYFEKLMKFTAPSIWIRNIQLGFWGSILAFIGVFLTDGHVVMRDGFFRGYNLFVVIVVALQSLGGLCVAVVIKYADNILKVFATSISIIFSCLASYYLLNDFQPNWYFAIGTIAVLSATALYNLGGREKPPPSELPLTTSKD</sequence>
<evidence type="ECO:0000256" key="6">
    <source>
        <dbReference type="ARBA" id="ARBA00023136"/>
    </source>
</evidence>
<proteinExistence type="inferred from homology"/>
<keyword evidence="6 8" id="KW-0472">Membrane</keyword>
<evidence type="ECO:0000256" key="2">
    <source>
        <dbReference type="ARBA" id="ARBA00009976"/>
    </source>
</evidence>
<dbReference type="InterPro" id="IPR007271">
    <property type="entry name" value="Nuc_sug_transpt"/>
</dbReference>
<gene>
    <name evidence="9" type="ORF">EgrG_000513900</name>
</gene>
<dbReference type="GO" id="GO:0015165">
    <property type="term" value="F:pyrimidine nucleotide-sugar transmembrane transporter activity"/>
    <property type="evidence" value="ECO:0007669"/>
    <property type="project" value="InterPro"/>
</dbReference>
<keyword evidence="3" id="KW-0762">Sugar transport</keyword>
<feature type="region of interest" description="Disordered" evidence="7">
    <location>
        <begin position="1"/>
        <end position="20"/>
    </location>
</feature>
<dbReference type="Pfam" id="PF04142">
    <property type="entry name" value="Nuc_sug_transp"/>
    <property type="match status" value="1"/>
</dbReference>
<feature type="transmembrane region" description="Helical" evidence="8">
    <location>
        <begin position="63"/>
        <end position="86"/>
    </location>
</feature>
<evidence type="ECO:0000256" key="7">
    <source>
        <dbReference type="SAM" id="MobiDB-lite"/>
    </source>
</evidence>
<evidence type="ECO:0000256" key="4">
    <source>
        <dbReference type="ARBA" id="ARBA00022692"/>
    </source>
</evidence>
<reference evidence="9 10" key="1">
    <citation type="journal article" date="2013" name="Nature">
        <title>The genomes of four tapeworm species reveal adaptations to parasitism.</title>
        <authorList>
            <person name="Tsai I.J."/>
            <person name="Zarowiecki M."/>
            <person name="Holroyd N."/>
            <person name="Garciarrubio A."/>
            <person name="Sanchez-Flores A."/>
            <person name="Brooks K.L."/>
            <person name="Tracey A."/>
            <person name="Bobes R.J."/>
            <person name="Fragoso G."/>
            <person name="Sciutto E."/>
            <person name="Aslett M."/>
            <person name="Beasley H."/>
            <person name="Bennett H.M."/>
            <person name="Cai J."/>
            <person name="Camicia F."/>
            <person name="Clark R."/>
            <person name="Cucher M."/>
            <person name="De Silva N."/>
            <person name="Day T.A."/>
            <person name="Deplazes P."/>
            <person name="Estrada K."/>
            <person name="Fernandez C."/>
            <person name="Holland P.W."/>
            <person name="Hou J."/>
            <person name="Hu S."/>
            <person name="Huckvale T."/>
            <person name="Hung S.S."/>
            <person name="Kamenetzky L."/>
            <person name="Keane J.A."/>
            <person name="Kiss F."/>
            <person name="Koziol U."/>
            <person name="Lambert O."/>
            <person name="Liu K."/>
            <person name="Luo X."/>
            <person name="Luo Y."/>
            <person name="Macchiaroli N."/>
            <person name="Nichol S."/>
            <person name="Paps J."/>
            <person name="Parkinson J."/>
            <person name="Pouchkina-Stantcheva N."/>
            <person name="Riddiford N."/>
            <person name="Rosenzvit M."/>
            <person name="Salinas G."/>
            <person name="Wasmuth J.D."/>
            <person name="Zamanian M."/>
            <person name="Zheng Y."/>
            <person name="Cai X."/>
            <person name="Soberon X."/>
            <person name="Olson P.D."/>
            <person name="Laclette J.P."/>
            <person name="Brehm K."/>
            <person name="Berriman M."/>
            <person name="Garciarrubio A."/>
            <person name="Bobes R.J."/>
            <person name="Fragoso G."/>
            <person name="Sanchez-Flores A."/>
            <person name="Estrada K."/>
            <person name="Cevallos M.A."/>
            <person name="Morett E."/>
            <person name="Gonzalez V."/>
            <person name="Portillo T."/>
            <person name="Ochoa-Leyva A."/>
            <person name="Jose M.V."/>
            <person name="Sciutto E."/>
            <person name="Landa A."/>
            <person name="Jimenez L."/>
            <person name="Valdes V."/>
            <person name="Carrero J.C."/>
            <person name="Larralde C."/>
            <person name="Morales-Montor J."/>
            <person name="Limon-Lason J."/>
            <person name="Soberon X."/>
            <person name="Laclette J.P."/>
        </authorList>
    </citation>
    <scope>NUCLEOTIDE SEQUENCE [LARGE SCALE GENOMIC DNA]</scope>
</reference>
<feature type="transmembrane region" description="Helical" evidence="8">
    <location>
        <begin position="326"/>
        <end position="345"/>
    </location>
</feature>
<reference evidence="11" key="3">
    <citation type="submission" date="2020-10" db="UniProtKB">
        <authorList>
            <consortium name="WormBaseParasite"/>
        </authorList>
    </citation>
    <scope>IDENTIFICATION</scope>
</reference>
<organism evidence="9">
    <name type="scientific">Echinococcus granulosus</name>
    <name type="common">Hydatid tapeworm</name>
    <dbReference type="NCBI Taxonomy" id="6210"/>
    <lineage>
        <taxon>Eukaryota</taxon>
        <taxon>Metazoa</taxon>
        <taxon>Spiralia</taxon>
        <taxon>Lophotrochozoa</taxon>
        <taxon>Platyhelminthes</taxon>
        <taxon>Cestoda</taxon>
        <taxon>Eucestoda</taxon>
        <taxon>Cyclophyllidea</taxon>
        <taxon>Taeniidae</taxon>
        <taxon>Echinococcus</taxon>
        <taxon>Echinococcus granulosus group</taxon>
    </lineage>
</organism>
<dbReference type="NCBIfam" id="TIGR00803">
    <property type="entry name" value="nst"/>
    <property type="match status" value="1"/>
</dbReference>
<accession>A0A068WIA7</accession>
<dbReference type="Proteomes" id="UP000492820">
    <property type="component" value="Unassembled WGS sequence"/>
</dbReference>
<keyword evidence="5 8" id="KW-1133">Transmembrane helix</keyword>
<dbReference type="AlphaFoldDB" id="A0A068WIA7"/>
<evidence type="ECO:0000256" key="3">
    <source>
        <dbReference type="ARBA" id="ARBA00022597"/>
    </source>
</evidence>
<feature type="transmembrane region" description="Helical" evidence="8">
    <location>
        <begin position="166"/>
        <end position="184"/>
    </location>
</feature>
<keyword evidence="4 8" id="KW-0812">Transmembrane</keyword>
<evidence type="ECO:0000256" key="1">
    <source>
        <dbReference type="ARBA" id="ARBA00004141"/>
    </source>
</evidence>
<protein>
    <submittedName>
        <fullName evidence="9 11">UDP N acetylglucosamine transporter</fullName>
    </submittedName>
</protein>
<comment type="similarity">
    <text evidence="2">Belongs to the nucleotide-sugar transporter family. SLC35A subfamily.</text>
</comment>
<dbReference type="InterPro" id="IPR037185">
    <property type="entry name" value="EmrE-like"/>
</dbReference>
<evidence type="ECO:0000313" key="9">
    <source>
        <dbReference type="EMBL" id="CDS19793.1"/>
    </source>
</evidence>
<dbReference type="PANTHER" id="PTHR10231">
    <property type="entry name" value="NUCLEOTIDE-SUGAR TRANSMEMBRANE TRANSPORTER"/>
    <property type="match status" value="1"/>
</dbReference>
<feature type="transmembrane region" description="Helical" evidence="8">
    <location>
        <begin position="300"/>
        <end position="320"/>
    </location>
</feature>
<dbReference type="PIRSF" id="PIRSF005799">
    <property type="entry name" value="UDP-gal_transpt"/>
    <property type="match status" value="1"/>
</dbReference>
<evidence type="ECO:0000256" key="5">
    <source>
        <dbReference type="ARBA" id="ARBA00022989"/>
    </source>
</evidence>
<evidence type="ECO:0000313" key="11">
    <source>
        <dbReference type="WBParaSite" id="EgrG_000513900"/>
    </source>
</evidence>
<reference evidence="9" key="2">
    <citation type="submission" date="2014-06" db="EMBL/GenBank/DDBJ databases">
        <authorList>
            <person name="Aslett M."/>
        </authorList>
    </citation>
    <scope>NUCLEOTIDE SEQUENCE</scope>
</reference>